<dbReference type="GO" id="GO:0007165">
    <property type="term" value="P:signal transduction"/>
    <property type="evidence" value="ECO:0007669"/>
    <property type="project" value="UniProtKB-KW"/>
</dbReference>
<evidence type="ECO:0000256" key="5">
    <source>
        <dbReference type="SAM" id="Phobius"/>
    </source>
</evidence>
<evidence type="ECO:0000256" key="2">
    <source>
        <dbReference type="ARBA" id="ARBA00029447"/>
    </source>
</evidence>
<comment type="similarity">
    <text evidence="2">Belongs to the methyl-accepting chemotaxis (MCP) protein family.</text>
</comment>
<evidence type="ECO:0000256" key="1">
    <source>
        <dbReference type="ARBA" id="ARBA00023224"/>
    </source>
</evidence>
<dbReference type="InterPro" id="IPR003660">
    <property type="entry name" value="HAMP_dom"/>
</dbReference>
<dbReference type="InterPro" id="IPR004090">
    <property type="entry name" value="Chemotax_Me-accpt_rcpt"/>
</dbReference>
<evidence type="ECO:0000259" key="7">
    <source>
        <dbReference type="PROSITE" id="PS50885"/>
    </source>
</evidence>
<dbReference type="Gene3D" id="1.10.287.950">
    <property type="entry name" value="Methyl-accepting chemotaxis protein"/>
    <property type="match status" value="1"/>
</dbReference>
<keyword evidence="5" id="KW-0812">Transmembrane</keyword>
<dbReference type="InterPro" id="IPR007891">
    <property type="entry name" value="CHASE3"/>
</dbReference>
<dbReference type="CDD" id="cd06225">
    <property type="entry name" value="HAMP"/>
    <property type="match status" value="1"/>
</dbReference>
<name>A0AAJ1TSD1_9HYPH</name>
<dbReference type="PROSITE" id="PS50885">
    <property type="entry name" value="HAMP"/>
    <property type="match status" value="1"/>
</dbReference>
<feature type="coiled-coil region" evidence="4">
    <location>
        <begin position="261"/>
        <end position="288"/>
    </location>
</feature>
<keyword evidence="4" id="KW-0175">Coiled coil</keyword>
<dbReference type="PRINTS" id="PR00260">
    <property type="entry name" value="CHEMTRNSDUCR"/>
</dbReference>
<feature type="transmembrane region" description="Helical" evidence="5">
    <location>
        <begin position="191"/>
        <end position="211"/>
    </location>
</feature>
<dbReference type="Pfam" id="PF05227">
    <property type="entry name" value="CHASE3"/>
    <property type="match status" value="1"/>
</dbReference>
<dbReference type="Pfam" id="PF00015">
    <property type="entry name" value="MCPsignal"/>
    <property type="match status" value="1"/>
</dbReference>
<dbReference type="GO" id="GO:0004888">
    <property type="term" value="F:transmembrane signaling receptor activity"/>
    <property type="evidence" value="ECO:0007669"/>
    <property type="project" value="InterPro"/>
</dbReference>
<evidence type="ECO:0000313" key="8">
    <source>
        <dbReference type="EMBL" id="MDQ0546292.1"/>
    </source>
</evidence>
<dbReference type="PANTHER" id="PTHR32089:SF112">
    <property type="entry name" value="LYSOZYME-LIKE PROTEIN-RELATED"/>
    <property type="match status" value="1"/>
</dbReference>
<dbReference type="SUPFAM" id="SSF58104">
    <property type="entry name" value="Methyl-accepting chemotaxis protein (MCP) signaling domain"/>
    <property type="match status" value="1"/>
</dbReference>
<proteinExistence type="inferred from homology"/>
<feature type="domain" description="HAMP" evidence="7">
    <location>
        <begin position="213"/>
        <end position="266"/>
    </location>
</feature>
<protein>
    <submittedName>
        <fullName evidence="8">Methyl-accepting chemotaxis protein</fullName>
    </submittedName>
</protein>
<dbReference type="CDD" id="cd19410">
    <property type="entry name" value="HK9-like_sensor"/>
    <property type="match status" value="1"/>
</dbReference>
<evidence type="ECO:0000313" key="9">
    <source>
        <dbReference type="Proteomes" id="UP001223420"/>
    </source>
</evidence>
<dbReference type="Proteomes" id="UP001223420">
    <property type="component" value="Unassembled WGS sequence"/>
</dbReference>
<dbReference type="InterPro" id="IPR004089">
    <property type="entry name" value="MCPsignal_dom"/>
</dbReference>
<evidence type="ECO:0000256" key="4">
    <source>
        <dbReference type="SAM" id="Coils"/>
    </source>
</evidence>
<dbReference type="GO" id="GO:0016020">
    <property type="term" value="C:membrane"/>
    <property type="evidence" value="ECO:0007669"/>
    <property type="project" value="InterPro"/>
</dbReference>
<evidence type="ECO:0000259" key="6">
    <source>
        <dbReference type="PROSITE" id="PS50111"/>
    </source>
</evidence>
<dbReference type="SMART" id="SM00283">
    <property type="entry name" value="MA"/>
    <property type="match status" value="1"/>
</dbReference>
<feature type="domain" description="Methyl-accepting transducer" evidence="6">
    <location>
        <begin position="307"/>
        <end position="543"/>
    </location>
</feature>
<reference evidence="8" key="1">
    <citation type="submission" date="2023-07" db="EMBL/GenBank/DDBJ databases">
        <title>Genomic Encyclopedia of Type Strains, Phase IV (KMG-IV): sequencing the most valuable type-strain genomes for metagenomic binning, comparative biology and taxonomic classification.</title>
        <authorList>
            <person name="Goeker M."/>
        </authorList>
    </citation>
    <scope>NUCLEOTIDE SEQUENCE</scope>
    <source>
        <strain evidence="8">DSM 19569</strain>
    </source>
</reference>
<dbReference type="GO" id="GO:0006935">
    <property type="term" value="P:chemotaxis"/>
    <property type="evidence" value="ECO:0007669"/>
    <property type="project" value="InterPro"/>
</dbReference>
<dbReference type="EMBL" id="JAUSWL010000013">
    <property type="protein sequence ID" value="MDQ0546292.1"/>
    <property type="molecule type" value="Genomic_DNA"/>
</dbReference>
<comment type="caution">
    <text evidence="8">The sequence shown here is derived from an EMBL/GenBank/DDBJ whole genome shotgun (WGS) entry which is preliminary data.</text>
</comment>
<accession>A0AAJ1TSD1</accession>
<organism evidence="8 9">
    <name type="scientific">Methylobacterium brachiatum</name>
    <dbReference type="NCBI Taxonomy" id="269660"/>
    <lineage>
        <taxon>Bacteria</taxon>
        <taxon>Pseudomonadati</taxon>
        <taxon>Pseudomonadota</taxon>
        <taxon>Alphaproteobacteria</taxon>
        <taxon>Hyphomicrobiales</taxon>
        <taxon>Methylobacteriaceae</taxon>
        <taxon>Methylobacterium</taxon>
    </lineage>
</organism>
<dbReference type="AlphaFoldDB" id="A0AAJ1TSD1"/>
<dbReference type="PROSITE" id="PS50111">
    <property type="entry name" value="CHEMOTAXIS_TRANSDUC_2"/>
    <property type="match status" value="1"/>
</dbReference>
<keyword evidence="5" id="KW-0472">Membrane</keyword>
<keyword evidence="1 3" id="KW-0807">Transducer</keyword>
<gene>
    <name evidence="8" type="ORF">QO001_005243</name>
</gene>
<dbReference type="PANTHER" id="PTHR32089">
    <property type="entry name" value="METHYL-ACCEPTING CHEMOTAXIS PROTEIN MCPB"/>
    <property type="match status" value="1"/>
</dbReference>
<dbReference type="Pfam" id="PF00672">
    <property type="entry name" value="HAMP"/>
    <property type="match status" value="1"/>
</dbReference>
<dbReference type="Gene3D" id="6.10.340.10">
    <property type="match status" value="1"/>
</dbReference>
<sequence>MGFRLIDLKTGVKIALIMALMLAITAGASAISLRNIGLIEDAEAWTVHTHEVLAEVERTVVAMIDRETALRGYLISADPRFLEPEEAGRRAFAASWEAARKLTANNPTQPARLMELKALVERWSAEVADRELALMKDPATREEARRLEGSGVGKAVMDAVRAKAAEIAQVEQDLLKVRSAASATAIASSRAANLIGLGLIVVTALVGSLALHKGIGKPIHQMTQAMTRLAANDLSTEIPAVGRRDEIGAMARAVQVFRDGLARAKALEEEAAQTQARLEAQRKAAMREMAASFESAVGGIVRAVTTAATNLKSTAETMSAAATETAAQSTTVASAAEEAASNVNTVAAAAEELGVSVNEIGRQVQASADLADAAVTEAGKSAELVRSLRDRAAKIGAVVDLISGIASQTNLLALNATIEAARAGEAGRGFAVVATEVKELAGQTAKATDEIARQIGEIQSWTGETVEAIGVIVGRITEMSGLSTGIAAAIEEQGSATQEIVRNVGQAAFGAGEVTANIAGVASAAEGAGAAATQVLGSASELSVQAERLDVEVHRFLDTVRAA</sequence>
<evidence type="ECO:0000256" key="3">
    <source>
        <dbReference type="PROSITE-ProRule" id="PRU00284"/>
    </source>
</evidence>
<keyword evidence="5" id="KW-1133">Transmembrane helix</keyword>
<dbReference type="SMART" id="SM00304">
    <property type="entry name" value="HAMP"/>
    <property type="match status" value="1"/>
</dbReference>